<protein>
    <recommendedName>
        <fullName evidence="4">YEATS domain-containing protein</fullName>
    </recommendedName>
</protein>
<comment type="caution">
    <text evidence="5">The sequence shown here is derived from an EMBL/GenBank/DDBJ whole genome shotgun (WGS) entry which is preliminary data.</text>
</comment>
<organism evidence="5 6">
    <name type="scientific">Mycena pura</name>
    <dbReference type="NCBI Taxonomy" id="153505"/>
    <lineage>
        <taxon>Eukaryota</taxon>
        <taxon>Fungi</taxon>
        <taxon>Dikarya</taxon>
        <taxon>Basidiomycota</taxon>
        <taxon>Agaricomycotina</taxon>
        <taxon>Agaricomycetes</taxon>
        <taxon>Agaricomycetidae</taxon>
        <taxon>Agaricales</taxon>
        <taxon>Marasmiineae</taxon>
        <taxon>Mycenaceae</taxon>
        <taxon>Mycena</taxon>
    </lineage>
</organism>
<dbReference type="Pfam" id="PF22951">
    <property type="entry name" value="3HBD"/>
    <property type="match status" value="1"/>
</dbReference>
<dbReference type="GO" id="GO:0005634">
    <property type="term" value="C:nucleus"/>
    <property type="evidence" value="ECO:0007669"/>
    <property type="project" value="UniProtKB-SubCell"/>
</dbReference>
<dbReference type="Proteomes" id="UP001219525">
    <property type="component" value="Unassembled WGS sequence"/>
</dbReference>
<reference evidence="5" key="1">
    <citation type="submission" date="2023-03" db="EMBL/GenBank/DDBJ databases">
        <title>Massive genome expansion in bonnet fungi (Mycena s.s.) driven by repeated elements and novel gene families across ecological guilds.</title>
        <authorList>
            <consortium name="Lawrence Berkeley National Laboratory"/>
            <person name="Harder C.B."/>
            <person name="Miyauchi S."/>
            <person name="Viragh M."/>
            <person name="Kuo A."/>
            <person name="Thoen E."/>
            <person name="Andreopoulos B."/>
            <person name="Lu D."/>
            <person name="Skrede I."/>
            <person name="Drula E."/>
            <person name="Henrissat B."/>
            <person name="Morin E."/>
            <person name="Kohler A."/>
            <person name="Barry K."/>
            <person name="LaButti K."/>
            <person name="Morin E."/>
            <person name="Salamov A."/>
            <person name="Lipzen A."/>
            <person name="Mereny Z."/>
            <person name="Hegedus B."/>
            <person name="Baldrian P."/>
            <person name="Stursova M."/>
            <person name="Weitz H."/>
            <person name="Taylor A."/>
            <person name="Grigoriev I.V."/>
            <person name="Nagy L.G."/>
            <person name="Martin F."/>
            <person name="Kauserud H."/>
        </authorList>
    </citation>
    <scope>NUCLEOTIDE SEQUENCE</scope>
    <source>
        <strain evidence="5">9144</strain>
    </source>
</reference>
<evidence type="ECO:0000256" key="3">
    <source>
        <dbReference type="SAM" id="MobiDB-lite"/>
    </source>
</evidence>
<feature type="region of interest" description="Disordered" evidence="3">
    <location>
        <begin position="336"/>
        <end position="363"/>
    </location>
</feature>
<gene>
    <name evidence="5" type="ORF">GGX14DRAFT_404853</name>
</gene>
<evidence type="ECO:0000256" key="2">
    <source>
        <dbReference type="PROSITE-ProRule" id="PRU00376"/>
    </source>
</evidence>
<proteinExistence type="predicted"/>
<feature type="domain" description="YEATS" evidence="4">
    <location>
        <begin position="364"/>
        <end position="500"/>
    </location>
</feature>
<evidence type="ECO:0000256" key="1">
    <source>
        <dbReference type="ARBA" id="ARBA00023242"/>
    </source>
</evidence>
<evidence type="ECO:0000259" key="4">
    <source>
        <dbReference type="PROSITE" id="PS51037"/>
    </source>
</evidence>
<dbReference type="AlphaFoldDB" id="A0AAD6Y742"/>
<evidence type="ECO:0000313" key="6">
    <source>
        <dbReference type="Proteomes" id="UP001219525"/>
    </source>
</evidence>
<dbReference type="Gene3D" id="2.60.40.1970">
    <property type="entry name" value="YEATS domain"/>
    <property type="match status" value="1"/>
</dbReference>
<accession>A0AAD6Y742</accession>
<keyword evidence="1 2" id="KW-0539">Nucleus</keyword>
<keyword evidence="6" id="KW-1185">Reference proteome</keyword>
<dbReference type="EMBL" id="JARJCW010000100">
    <property type="protein sequence ID" value="KAJ7194224.1"/>
    <property type="molecule type" value="Genomic_DNA"/>
</dbReference>
<feature type="region of interest" description="Disordered" evidence="3">
    <location>
        <begin position="709"/>
        <end position="733"/>
    </location>
</feature>
<dbReference type="PROSITE" id="PS51037">
    <property type="entry name" value="YEATS"/>
    <property type="match status" value="1"/>
</dbReference>
<dbReference type="InterPro" id="IPR038704">
    <property type="entry name" value="YEAST_sf"/>
</dbReference>
<name>A0AAD6Y742_9AGAR</name>
<evidence type="ECO:0000313" key="5">
    <source>
        <dbReference type="EMBL" id="KAJ7194224.1"/>
    </source>
</evidence>
<sequence length="906" mass="98986">MFVKLSRKRWNPVVYQVGAVKAGNTISTKPGVLQSSCNMNLHTTKQKLETGAESEWDPDGDYMQDIASEIALDIGLRQRLLQTVESRIEWALILRQALVDEASGALTNDALQTVDFKAVALDALSAIDAPIEILFAREEPAPPLETRRLFRKKPTVRANVPKKTARFLYMRLEGSATPCILRCPVCLRTDFSTLQGLFNHARGSHSLGWTSHDECVRQCSCTLEEVQGGPVDFADLDAGVEVGAGTGGMLPGLRSLFQRAVGAADELEFEGETALSRSLGFHAETPALATFLGKEPIRRGVMVWDPDAVVDIDGIDDEQARTALRWRMPFSHRNIFRDTLPPTSPAAPPETLQPRPPSNTSAPAHSRFHILTRIVVVDRSLWLPPEQRAGPDTHKWMISVDAPSYTRHITTVLERLTVESPTGLLVTTAPPFAVLGTAQAPFLARLELSFCGARAGGTPQKVVLEHWVELDRMQSRGVVYGEEQMVDVELDRGTVFLPQRSGYIPSNSRALWDLGLQKTRHAALELASRPPFQDLGGWENVLKHLVDRFPLTLQDVKGGKPPVPALPYKLVANPAQFSALVMGRKKAVEWGRATAMRDAYNDAVVAGLTEDVTTLTTADVFSWLSSNGYFPWGAATIKQEQDMQMLKTGSCGVCGLAYRVHALVSEGAVDYQAVLASLGRGFVCKIIPADWQMRRMPMIDISRLLPRRSQGTPPSSFPHRTPASAQAYSPSVHDGTWDSRAPALLAVVDPALVAAVRTLVSALKLASFAHPPPAASPIALLLPPPAEVHAAVAPHAMLALLTRQFVRALVKTALEASARDRHRAMGQLDARARGRHPDVAALFGGRERRMLTPSHVVRGVAARGWDWNDALGMAIMGCLARIGVPLEQPPSFKSGEQEVRVKTEVE</sequence>
<comment type="subcellular location">
    <subcellularLocation>
        <location evidence="2">Nucleus</location>
    </subcellularLocation>
</comment>
<dbReference type="InterPro" id="IPR055127">
    <property type="entry name" value="YEATS2_3HBD"/>
</dbReference>
<dbReference type="InterPro" id="IPR055129">
    <property type="entry name" value="YEATS_dom"/>
</dbReference>